<accession>A0A1S7RLB9</accession>
<sequence>MSINPIRSSLVSGPAAAAGISAESVKQISTSMPSVPSCGKEAALASSTRTQSNMGVPMASPSARMASFQPATGSARLSAKARWTAIASPSVAGMRPSACTAAREIFAPSRLAVMKLSASFSIATIASMVPVCSRTPKCCHDLTFTAKAINAGFDNIADIKDVRARGALQSQYAASHAAGFMREQIIVFMVDSVTKHKFKRLLLGFLSVFVPTTT</sequence>
<dbReference type="EMBL" id="FBWG01000038">
    <property type="protein sequence ID" value="CUX54235.1"/>
    <property type="molecule type" value="Genomic_DNA"/>
</dbReference>
<reference evidence="1 2" key="1">
    <citation type="submission" date="2016-01" db="EMBL/GenBank/DDBJ databases">
        <authorList>
            <person name="Oliw E.H."/>
        </authorList>
    </citation>
    <scope>NUCLEOTIDE SEQUENCE [LARGE SCALE GENOMIC DNA]</scope>
    <source>
        <strain evidence="1 2">Zutra 3-1</strain>
    </source>
</reference>
<gene>
    <name evidence="1" type="ORF">AGR7C_Lc20102</name>
</gene>
<evidence type="ECO:0000313" key="2">
    <source>
        <dbReference type="Proteomes" id="UP000191987"/>
    </source>
</evidence>
<dbReference type="Proteomes" id="UP000191987">
    <property type="component" value="Unassembled WGS sequence"/>
</dbReference>
<proteinExistence type="predicted"/>
<name>A0A1S7RLB9_9HYPH</name>
<protein>
    <submittedName>
        <fullName evidence="1">Uncharacterized protein</fullName>
    </submittedName>
</protein>
<organism evidence="1 2">
    <name type="scientific">Agrobacterium deltaense Zutra 3/1</name>
    <dbReference type="NCBI Taxonomy" id="1183427"/>
    <lineage>
        <taxon>Bacteria</taxon>
        <taxon>Pseudomonadati</taxon>
        <taxon>Pseudomonadota</taxon>
        <taxon>Alphaproteobacteria</taxon>
        <taxon>Hyphomicrobiales</taxon>
        <taxon>Rhizobiaceae</taxon>
        <taxon>Rhizobium/Agrobacterium group</taxon>
        <taxon>Agrobacterium</taxon>
    </lineage>
</organism>
<evidence type="ECO:0000313" key="1">
    <source>
        <dbReference type="EMBL" id="CUX54235.1"/>
    </source>
</evidence>
<dbReference type="AlphaFoldDB" id="A0A1S7RLB9"/>